<accession>A0A3G1KV80</accession>
<reference evidence="5 6" key="1">
    <citation type="submission" date="2016-10" db="EMBL/GenBank/DDBJ databases">
        <title>Complete Genome Sequence of Peptococcaceae strain DCMF.</title>
        <authorList>
            <person name="Edwards R.J."/>
            <person name="Holland S.I."/>
            <person name="Deshpande N.P."/>
            <person name="Wong Y.K."/>
            <person name="Ertan H."/>
            <person name="Manefield M."/>
            <person name="Russell T.L."/>
            <person name="Lee M.J."/>
        </authorList>
    </citation>
    <scope>NUCLEOTIDE SEQUENCE [LARGE SCALE GENOMIC DNA]</scope>
    <source>
        <strain evidence="5 6">DCMF</strain>
    </source>
</reference>
<evidence type="ECO:0000313" key="5">
    <source>
        <dbReference type="EMBL" id="ATW26317.1"/>
    </source>
</evidence>
<keyword evidence="2" id="KW-0560">Oxidoreductase</keyword>
<dbReference type="SUPFAM" id="SSF52518">
    <property type="entry name" value="Thiamin diphosphate-binding fold (THDP-binding)"/>
    <property type="match status" value="1"/>
</dbReference>
<dbReference type="CDD" id="cd07034">
    <property type="entry name" value="TPP_PYR_PFOR_IOR-alpha_like"/>
    <property type="match status" value="1"/>
</dbReference>
<dbReference type="InterPro" id="IPR002880">
    <property type="entry name" value="Pyrv_Fd/Flavodoxin_OxRdtase_N"/>
</dbReference>
<dbReference type="FunFam" id="3.40.50.920:FF:000010">
    <property type="entry name" value="Pyruvate ferredoxin oxidoreductase, alpha subunit"/>
    <property type="match status" value="1"/>
</dbReference>
<keyword evidence="5" id="KW-0670">Pyruvate</keyword>
<evidence type="ECO:0000256" key="1">
    <source>
        <dbReference type="ARBA" id="ARBA00009032"/>
    </source>
</evidence>
<proteinExistence type="inferred from homology"/>
<dbReference type="GO" id="GO:0016903">
    <property type="term" value="F:oxidoreductase activity, acting on the aldehyde or oxo group of donors"/>
    <property type="evidence" value="ECO:0007669"/>
    <property type="project" value="UniProtKB-ARBA"/>
</dbReference>
<feature type="domain" description="Pyruvate:ferredoxin oxidoreductase core" evidence="4">
    <location>
        <begin position="262"/>
        <end position="364"/>
    </location>
</feature>
<dbReference type="GO" id="GO:0006979">
    <property type="term" value="P:response to oxidative stress"/>
    <property type="evidence" value="ECO:0007669"/>
    <property type="project" value="TreeGrafter"/>
</dbReference>
<dbReference type="InterPro" id="IPR033412">
    <property type="entry name" value="PFOR_II"/>
</dbReference>
<dbReference type="Gene3D" id="3.40.50.970">
    <property type="match status" value="1"/>
</dbReference>
<dbReference type="Pfam" id="PF01855">
    <property type="entry name" value="POR_N"/>
    <property type="match status" value="1"/>
</dbReference>
<dbReference type="KEGG" id="fwa:DCMF_17500"/>
<dbReference type="InterPro" id="IPR050722">
    <property type="entry name" value="Pyruvate:ferred/Flavod_OxRd"/>
</dbReference>
<dbReference type="FunFam" id="3.40.50.970:FF:000012">
    <property type="entry name" value="Pyruvate:ferredoxin (Flavodoxin) oxidoreductase"/>
    <property type="match status" value="1"/>
</dbReference>
<dbReference type="InterPro" id="IPR029061">
    <property type="entry name" value="THDP-binding"/>
</dbReference>
<dbReference type="GO" id="GO:0019752">
    <property type="term" value="P:carboxylic acid metabolic process"/>
    <property type="evidence" value="ECO:0007669"/>
    <property type="project" value="UniProtKB-ARBA"/>
</dbReference>
<evidence type="ECO:0000256" key="2">
    <source>
        <dbReference type="ARBA" id="ARBA00023002"/>
    </source>
</evidence>
<organism evidence="5 6">
    <name type="scientific">Formimonas warabiya</name>
    <dbReference type="NCBI Taxonomy" id="1761012"/>
    <lineage>
        <taxon>Bacteria</taxon>
        <taxon>Bacillati</taxon>
        <taxon>Bacillota</taxon>
        <taxon>Clostridia</taxon>
        <taxon>Eubacteriales</taxon>
        <taxon>Peptococcaceae</taxon>
        <taxon>Candidatus Formimonas</taxon>
    </lineage>
</organism>
<dbReference type="RefSeq" id="WP_148135616.1">
    <property type="nucleotide sequence ID" value="NZ_CP017634.1"/>
</dbReference>
<dbReference type="EMBL" id="CP017634">
    <property type="protein sequence ID" value="ATW26317.1"/>
    <property type="molecule type" value="Genomic_DNA"/>
</dbReference>
<evidence type="ECO:0000313" key="6">
    <source>
        <dbReference type="Proteomes" id="UP000323521"/>
    </source>
</evidence>
<evidence type="ECO:0000259" key="3">
    <source>
        <dbReference type="Pfam" id="PF01855"/>
    </source>
</evidence>
<name>A0A3G1KV80_FORW1</name>
<dbReference type="SUPFAM" id="SSF52922">
    <property type="entry name" value="TK C-terminal domain-like"/>
    <property type="match status" value="1"/>
</dbReference>
<dbReference type="InterPro" id="IPR009014">
    <property type="entry name" value="Transketo_C/PFOR_II"/>
</dbReference>
<comment type="similarity">
    <text evidence="1">Belongs to the pyruvate:ferredoxin/flavodoxin oxidoreductase family.</text>
</comment>
<protein>
    <submittedName>
        <fullName evidence="5">Pyruvate ferredoxin oxidoreductase</fullName>
    </submittedName>
</protein>
<keyword evidence="6" id="KW-1185">Reference proteome</keyword>
<dbReference type="PANTHER" id="PTHR32154">
    <property type="entry name" value="PYRUVATE-FLAVODOXIN OXIDOREDUCTASE-RELATED"/>
    <property type="match status" value="1"/>
</dbReference>
<gene>
    <name evidence="5" type="primary">porA</name>
    <name evidence="5" type="ORF">DCMF_17500</name>
</gene>
<dbReference type="Proteomes" id="UP000323521">
    <property type="component" value="Chromosome"/>
</dbReference>
<dbReference type="OrthoDB" id="9794954at2"/>
<dbReference type="Pfam" id="PF17147">
    <property type="entry name" value="PFOR_II"/>
    <property type="match status" value="1"/>
</dbReference>
<dbReference type="AlphaFoldDB" id="A0A3G1KV80"/>
<feature type="domain" description="Pyruvate flavodoxin/ferredoxin oxidoreductase pyrimidine binding" evidence="3">
    <location>
        <begin position="16"/>
        <end position="234"/>
    </location>
</feature>
<dbReference type="PANTHER" id="PTHR32154:SF0">
    <property type="entry name" value="PYRUVATE-FLAVODOXIN OXIDOREDUCTASE-RELATED"/>
    <property type="match status" value="1"/>
</dbReference>
<dbReference type="Gene3D" id="3.40.50.920">
    <property type="match status" value="1"/>
</dbReference>
<sequence>MGKRLFLNGNYAVAYGVKLARAQVVAAYPITPQTKIVEQISEFISNGEMDAEFVKVESEHTAMTACYTASCAGARVFTATSSQGLLYMYEMMQFTSGARRPVVMANANRAISAPWTIWLDHQDCMSTRDAGWMQIHVESAQEALDTTIQCFKVAENQDILTPVMVCLDAFVLSHTDEVVELPEQSAIDAFLPPFRLADAVDVNHPITVSAGMAPNLYMEMRYLQEQAIQKAKDEWNKADAEYGRLVGRSYGGVVENYQCADADAVLVTMGSLSSTAKEVVDNLRAQGHKVGLAKIRLYRPFPQKELCETLKGARAIGVIDRSNSFGFEGPLFSDVKAALYNNRINPPAVNYIAGLGGRDVTADDLDKIYRQLLDIGNTGQGNQAVEYIGLRWYE</sequence>
<evidence type="ECO:0000259" key="4">
    <source>
        <dbReference type="Pfam" id="PF17147"/>
    </source>
</evidence>